<protein>
    <submittedName>
        <fullName evidence="1">Uncharacterized protein</fullName>
    </submittedName>
</protein>
<comment type="caution">
    <text evidence="1">The sequence shown here is derived from an EMBL/GenBank/DDBJ whole genome shotgun (WGS) entry which is preliminary data.</text>
</comment>
<dbReference type="AlphaFoldDB" id="A0A8H4PXI6"/>
<dbReference type="Proteomes" id="UP000557566">
    <property type="component" value="Unassembled WGS sequence"/>
</dbReference>
<sequence>MLVNFNACHSSALVQSKRWASCRTAQTSLWKHLSHSPFESLSKQLVPQVDLTTLCTSTVTWSCRIMALPRSPFHKIAWRGR</sequence>
<organism evidence="1 2">
    <name type="scientific">Ophiocordyceps sinensis</name>
    <dbReference type="NCBI Taxonomy" id="72228"/>
    <lineage>
        <taxon>Eukaryota</taxon>
        <taxon>Fungi</taxon>
        <taxon>Dikarya</taxon>
        <taxon>Ascomycota</taxon>
        <taxon>Pezizomycotina</taxon>
        <taxon>Sordariomycetes</taxon>
        <taxon>Hypocreomycetidae</taxon>
        <taxon>Hypocreales</taxon>
        <taxon>Ophiocordycipitaceae</taxon>
        <taxon>Ophiocordyceps</taxon>
    </lineage>
</organism>
<name>A0A8H4PXI6_9HYPO</name>
<evidence type="ECO:0000313" key="1">
    <source>
        <dbReference type="EMBL" id="KAF4512228.1"/>
    </source>
</evidence>
<proteinExistence type="predicted"/>
<reference evidence="1 2" key="1">
    <citation type="journal article" date="2020" name="Genome Biol. Evol.">
        <title>A new high-quality draft genome assembly of the Chinese cordyceps Ophiocordyceps sinensis.</title>
        <authorList>
            <person name="Shu R."/>
            <person name="Zhang J."/>
            <person name="Meng Q."/>
            <person name="Zhang H."/>
            <person name="Zhou G."/>
            <person name="Li M."/>
            <person name="Wu P."/>
            <person name="Zhao Y."/>
            <person name="Chen C."/>
            <person name="Qin Q."/>
        </authorList>
    </citation>
    <scope>NUCLEOTIDE SEQUENCE [LARGE SCALE GENOMIC DNA]</scope>
    <source>
        <strain evidence="1 2">IOZ07</strain>
    </source>
</reference>
<evidence type="ECO:0000313" key="2">
    <source>
        <dbReference type="Proteomes" id="UP000557566"/>
    </source>
</evidence>
<gene>
    <name evidence="1" type="ORF">G6O67_001396</name>
</gene>
<dbReference type="EMBL" id="JAAVMX010000002">
    <property type="protein sequence ID" value="KAF4512228.1"/>
    <property type="molecule type" value="Genomic_DNA"/>
</dbReference>
<accession>A0A8H4PXI6</accession>
<keyword evidence="2" id="KW-1185">Reference proteome</keyword>